<evidence type="ECO:0000313" key="3">
    <source>
        <dbReference type="Proteomes" id="UP000604341"/>
    </source>
</evidence>
<dbReference type="SUPFAM" id="SSF109604">
    <property type="entry name" value="HD-domain/PDEase-like"/>
    <property type="match status" value="1"/>
</dbReference>
<accession>A0ABQ2FLX4</accession>
<dbReference type="EMBL" id="BMPE01000009">
    <property type="protein sequence ID" value="GGL08465.1"/>
    <property type="molecule type" value="Genomic_DNA"/>
</dbReference>
<dbReference type="InterPro" id="IPR037522">
    <property type="entry name" value="HD_GYP_dom"/>
</dbReference>
<proteinExistence type="predicted"/>
<gene>
    <name evidence="2" type="ORF">GCM10010844_29040</name>
</gene>
<dbReference type="Pfam" id="PF13487">
    <property type="entry name" value="HD_5"/>
    <property type="match status" value="1"/>
</dbReference>
<dbReference type="Proteomes" id="UP000604341">
    <property type="component" value="Unassembled WGS sequence"/>
</dbReference>
<dbReference type="CDD" id="cd00077">
    <property type="entry name" value="HDc"/>
    <property type="match status" value="1"/>
</dbReference>
<organism evidence="2 3">
    <name type="scientific">Deinococcus radiotolerans</name>
    <dbReference type="NCBI Taxonomy" id="1309407"/>
    <lineage>
        <taxon>Bacteria</taxon>
        <taxon>Thermotogati</taxon>
        <taxon>Deinococcota</taxon>
        <taxon>Deinococci</taxon>
        <taxon>Deinococcales</taxon>
        <taxon>Deinococcaceae</taxon>
        <taxon>Deinococcus</taxon>
    </lineage>
</organism>
<dbReference type="InterPro" id="IPR052020">
    <property type="entry name" value="Cyclic_di-GMP/3'3'-cGAMP_PDE"/>
</dbReference>
<dbReference type="RefSeq" id="WP_189069713.1">
    <property type="nucleotide sequence ID" value="NZ_BMPE01000009.1"/>
</dbReference>
<dbReference type="PANTHER" id="PTHR45228">
    <property type="entry name" value="CYCLIC DI-GMP PHOSPHODIESTERASE TM_0186-RELATED"/>
    <property type="match status" value="1"/>
</dbReference>
<sequence length="196" mass="21554">MKFGARAADPAAPPCWAQLRRLARRAEGPPIELDLHMDRVARLAALIAQAYGCPPADVQRLRQAAALHDIGKITLPVRLLHKPGPLSADEFRFVQTHCLAGANLLLGPSLLQRLAAEIALTHHERWDGQGYPHGWAGVTIPLSGRIVAVADVFDALTRDRPYKTAWTRSEAAREVHQQAGHHFDPDVVDAFERALL</sequence>
<reference evidence="3" key="1">
    <citation type="journal article" date="2019" name="Int. J. Syst. Evol. Microbiol.">
        <title>The Global Catalogue of Microorganisms (GCM) 10K type strain sequencing project: providing services to taxonomists for standard genome sequencing and annotation.</title>
        <authorList>
            <consortium name="The Broad Institute Genomics Platform"/>
            <consortium name="The Broad Institute Genome Sequencing Center for Infectious Disease"/>
            <person name="Wu L."/>
            <person name="Ma J."/>
        </authorList>
    </citation>
    <scope>NUCLEOTIDE SEQUENCE [LARGE SCALE GENOMIC DNA]</scope>
    <source>
        <strain evidence="3">JCM 19173</strain>
    </source>
</reference>
<comment type="caution">
    <text evidence="2">The sequence shown here is derived from an EMBL/GenBank/DDBJ whole genome shotgun (WGS) entry which is preliminary data.</text>
</comment>
<dbReference type="Gene3D" id="1.10.3210.10">
    <property type="entry name" value="Hypothetical protein af1432"/>
    <property type="match status" value="1"/>
</dbReference>
<protein>
    <recommendedName>
        <fullName evidence="1">HD-GYP domain-containing protein</fullName>
    </recommendedName>
</protein>
<dbReference type="PANTHER" id="PTHR45228:SF8">
    <property type="entry name" value="TWO-COMPONENT RESPONSE REGULATOR-RELATED"/>
    <property type="match status" value="1"/>
</dbReference>
<evidence type="ECO:0000259" key="1">
    <source>
        <dbReference type="PROSITE" id="PS51832"/>
    </source>
</evidence>
<dbReference type="SMART" id="SM00471">
    <property type="entry name" value="HDc"/>
    <property type="match status" value="1"/>
</dbReference>
<name>A0ABQ2FLX4_9DEIO</name>
<feature type="domain" description="HD-GYP" evidence="1">
    <location>
        <begin position="11"/>
        <end position="196"/>
    </location>
</feature>
<evidence type="ECO:0000313" key="2">
    <source>
        <dbReference type="EMBL" id="GGL08465.1"/>
    </source>
</evidence>
<keyword evidence="3" id="KW-1185">Reference proteome</keyword>
<dbReference type="InterPro" id="IPR003607">
    <property type="entry name" value="HD/PDEase_dom"/>
</dbReference>
<dbReference type="PROSITE" id="PS51832">
    <property type="entry name" value="HD_GYP"/>
    <property type="match status" value="1"/>
</dbReference>